<evidence type="ECO:0000256" key="2">
    <source>
        <dbReference type="ARBA" id="ARBA00023242"/>
    </source>
</evidence>
<protein>
    <recommendedName>
        <fullName evidence="3">SprT-like domain-containing protein</fullName>
    </recommendedName>
</protein>
<dbReference type="Pfam" id="PF10263">
    <property type="entry name" value="SprT-like"/>
    <property type="match status" value="1"/>
</dbReference>
<keyword evidence="2" id="KW-0539">Nucleus</keyword>
<dbReference type="OMA" id="IDPIWET"/>
<evidence type="ECO:0000259" key="3">
    <source>
        <dbReference type="SMART" id="SM00731"/>
    </source>
</evidence>
<evidence type="ECO:0000313" key="5">
    <source>
        <dbReference type="Proteomes" id="UP000007875"/>
    </source>
</evidence>
<dbReference type="GeneTree" id="ENSGT00390000003585"/>
<dbReference type="GO" id="GO:0006974">
    <property type="term" value="P:DNA damage response"/>
    <property type="evidence" value="ECO:0007669"/>
    <property type="project" value="InterPro"/>
</dbReference>
<dbReference type="InterPro" id="IPR006640">
    <property type="entry name" value="SprT-like_domain"/>
</dbReference>
<dbReference type="SMART" id="SM00731">
    <property type="entry name" value="SprT"/>
    <property type="match status" value="1"/>
</dbReference>
<keyword evidence="5" id="KW-1185">Reference proteome</keyword>
<sequence length="189" mass="22122">MTESDYELALSLQRQYDNAAEIVPNVNIQPSSSTPDSIVDPRWELIDPNPNIHALFQQFNKLYFWRALDMVEVRWSARMTLCAGICSYQGRGGLCSIGLSQPLLKLRPRKDLIETLLIYHSFHDEVDELRQHWWRCRGACQRRPPYFGFVKRSMNRAPSKNDTWWAEHQRTCGGSYDKVKEPENYGKKK</sequence>
<organism evidence="4 5">
    <name type="scientific">Ciona savignyi</name>
    <name type="common">Pacific transparent sea squirt</name>
    <dbReference type="NCBI Taxonomy" id="51511"/>
    <lineage>
        <taxon>Eukaryota</taxon>
        <taxon>Metazoa</taxon>
        <taxon>Chordata</taxon>
        <taxon>Tunicata</taxon>
        <taxon>Ascidiacea</taxon>
        <taxon>Phlebobranchia</taxon>
        <taxon>Cionidae</taxon>
        <taxon>Ciona</taxon>
    </lineage>
</organism>
<reference evidence="4" key="2">
    <citation type="submission" date="2025-08" db="UniProtKB">
        <authorList>
            <consortium name="Ensembl"/>
        </authorList>
    </citation>
    <scope>IDENTIFICATION</scope>
</reference>
<dbReference type="InterPro" id="IPR044245">
    <property type="entry name" value="Spartan"/>
</dbReference>
<name>H2YD66_CIOSA</name>
<dbReference type="GO" id="GO:0031593">
    <property type="term" value="F:polyubiquitin modification-dependent protein binding"/>
    <property type="evidence" value="ECO:0007669"/>
    <property type="project" value="TreeGrafter"/>
</dbReference>
<dbReference type="Ensembl" id="ENSCSAVT00000003314.1">
    <property type="protein sequence ID" value="ENSCSAVP00000003264.1"/>
    <property type="gene ID" value="ENSCSAVG00000001944.1"/>
</dbReference>
<dbReference type="Proteomes" id="UP000007875">
    <property type="component" value="Unassembled WGS sequence"/>
</dbReference>
<dbReference type="AlphaFoldDB" id="H2YD66"/>
<dbReference type="Pfam" id="PF22934">
    <property type="entry name" value="SPRTN_ZBD"/>
    <property type="match status" value="1"/>
</dbReference>
<dbReference type="GO" id="GO:0003697">
    <property type="term" value="F:single-stranded DNA binding"/>
    <property type="evidence" value="ECO:0007669"/>
    <property type="project" value="InterPro"/>
</dbReference>
<dbReference type="HOGENOM" id="CLU_083493_0_0_1"/>
<reference evidence="4" key="3">
    <citation type="submission" date="2025-09" db="UniProtKB">
        <authorList>
            <consortium name="Ensembl"/>
        </authorList>
    </citation>
    <scope>IDENTIFICATION</scope>
</reference>
<dbReference type="GO" id="GO:0005634">
    <property type="term" value="C:nucleus"/>
    <property type="evidence" value="ECO:0007669"/>
    <property type="project" value="UniProtKB-SubCell"/>
</dbReference>
<reference evidence="5" key="1">
    <citation type="submission" date="2003-08" db="EMBL/GenBank/DDBJ databases">
        <authorList>
            <person name="Birren B."/>
            <person name="Nusbaum C."/>
            <person name="Abebe A."/>
            <person name="Abouelleil A."/>
            <person name="Adekoya E."/>
            <person name="Ait-zahra M."/>
            <person name="Allen N."/>
            <person name="Allen T."/>
            <person name="An P."/>
            <person name="Anderson M."/>
            <person name="Anderson S."/>
            <person name="Arachchi H."/>
            <person name="Armbruster J."/>
            <person name="Bachantsang P."/>
            <person name="Baldwin J."/>
            <person name="Barry A."/>
            <person name="Bayul T."/>
            <person name="Blitshsteyn B."/>
            <person name="Bloom T."/>
            <person name="Blye J."/>
            <person name="Boguslavskiy L."/>
            <person name="Borowsky M."/>
            <person name="Boukhgalter B."/>
            <person name="Brunache A."/>
            <person name="Butler J."/>
            <person name="Calixte N."/>
            <person name="Calvo S."/>
            <person name="Camarata J."/>
            <person name="Campo K."/>
            <person name="Chang J."/>
            <person name="Cheshatsang Y."/>
            <person name="Citroen M."/>
            <person name="Collymore A."/>
            <person name="Considine T."/>
            <person name="Cook A."/>
            <person name="Cooke P."/>
            <person name="Corum B."/>
            <person name="Cuomo C."/>
            <person name="David R."/>
            <person name="Dawoe T."/>
            <person name="Degray S."/>
            <person name="Dodge S."/>
            <person name="Dooley K."/>
            <person name="Dorje P."/>
            <person name="Dorjee K."/>
            <person name="Dorris L."/>
            <person name="Duffey N."/>
            <person name="Dupes A."/>
            <person name="Elkins T."/>
            <person name="Engels R."/>
            <person name="Erickson J."/>
            <person name="Farina A."/>
            <person name="Faro S."/>
            <person name="Ferreira P."/>
            <person name="Fischer H."/>
            <person name="Fitzgerald M."/>
            <person name="Foley K."/>
            <person name="Gage D."/>
            <person name="Galagan J."/>
            <person name="Gearin G."/>
            <person name="Gnerre S."/>
            <person name="Gnirke A."/>
            <person name="Goyette A."/>
            <person name="Graham J."/>
            <person name="Grandbois E."/>
            <person name="Gyaltsen K."/>
            <person name="Hafez N."/>
            <person name="Hagopian D."/>
            <person name="Hagos B."/>
            <person name="Hall J."/>
            <person name="Hatcher B."/>
            <person name="Heller A."/>
            <person name="Higgins H."/>
            <person name="Honan T."/>
            <person name="Horn A."/>
            <person name="Houde N."/>
            <person name="Hughes L."/>
            <person name="Hulme W."/>
            <person name="Husby E."/>
            <person name="Iliev I."/>
            <person name="Jaffe D."/>
            <person name="Jones C."/>
            <person name="Kamal M."/>
            <person name="Kamat A."/>
            <person name="Kamvysselis M."/>
            <person name="Karlsson E."/>
            <person name="Kells C."/>
            <person name="Kieu A."/>
            <person name="Kisner P."/>
            <person name="Kodira C."/>
            <person name="Kulbokas E."/>
            <person name="Labutti K."/>
            <person name="Lama D."/>
            <person name="Landers T."/>
            <person name="Leger J."/>
            <person name="Levine S."/>
            <person name="Lewis D."/>
            <person name="Lewis T."/>
            <person name="Lindblad-toh K."/>
            <person name="Liu X."/>
            <person name="Lokyitsang T."/>
            <person name="Lokyitsang Y."/>
            <person name="Lucien O."/>
            <person name="Lui A."/>
            <person name="Ma L.J."/>
            <person name="Mabbitt R."/>
            <person name="Macdonald J."/>
            <person name="Maclean C."/>
            <person name="Major J."/>
            <person name="Manning J."/>
            <person name="Marabella R."/>
            <person name="Maru K."/>
            <person name="Matthews C."/>
            <person name="Mauceli E."/>
            <person name="Mccarthy M."/>
            <person name="Mcdonough S."/>
            <person name="Mcghee T."/>
            <person name="Meldrim J."/>
            <person name="Meneus L."/>
            <person name="Mesirov J."/>
            <person name="Mihalev A."/>
            <person name="Mihova T."/>
            <person name="Mikkelsen T."/>
            <person name="Mlenga V."/>
            <person name="Moru K."/>
            <person name="Mozes J."/>
            <person name="Mulrain L."/>
            <person name="Munson G."/>
            <person name="Naylor J."/>
            <person name="Newes C."/>
            <person name="Nguyen C."/>
            <person name="Nguyen N."/>
            <person name="Nguyen T."/>
            <person name="Nicol R."/>
            <person name="Nielsen C."/>
            <person name="Nizzari M."/>
            <person name="Norbu C."/>
            <person name="Norbu N."/>
            <person name="O'donnell P."/>
            <person name="Okoawo O."/>
            <person name="O'leary S."/>
            <person name="Omotosho B."/>
            <person name="O'neill K."/>
            <person name="Osman S."/>
            <person name="Parker S."/>
            <person name="Perrin D."/>
            <person name="Phunkhang P."/>
            <person name="Piqani B."/>
            <person name="Purcell S."/>
            <person name="Rachupka T."/>
            <person name="Ramasamy U."/>
            <person name="Rameau R."/>
            <person name="Ray V."/>
            <person name="Raymond C."/>
            <person name="Retta R."/>
            <person name="Richardson S."/>
            <person name="Rise C."/>
            <person name="Rodriguez J."/>
            <person name="Rogers J."/>
            <person name="Rogov P."/>
            <person name="Rutman M."/>
            <person name="Schupbach R."/>
            <person name="Seaman C."/>
            <person name="Settipalli S."/>
            <person name="Sharpe T."/>
            <person name="Sheridan J."/>
            <person name="Sherpa N."/>
            <person name="Shi J."/>
            <person name="Smirnov S."/>
            <person name="Smith C."/>
            <person name="Sougnez C."/>
            <person name="Spencer B."/>
            <person name="Stalker J."/>
            <person name="Stange-thomann N."/>
            <person name="Stavropoulos S."/>
            <person name="Stetson K."/>
            <person name="Stone C."/>
            <person name="Stone S."/>
            <person name="Stubbs M."/>
            <person name="Talamas J."/>
            <person name="Tchuinga P."/>
            <person name="Tenzing P."/>
            <person name="Tesfaye S."/>
            <person name="Theodore J."/>
            <person name="Thoulutsang Y."/>
            <person name="Topham K."/>
            <person name="Towey S."/>
            <person name="Tsamla T."/>
            <person name="Tsomo N."/>
            <person name="Vallee D."/>
            <person name="Vassiliev H."/>
            <person name="Venkataraman V."/>
            <person name="Vinson J."/>
            <person name="Vo A."/>
            <person name="Wade C."/>
            <person name="Wang S."/>
            <person name="Wangchuk T."/>
            <person name="Wangdi T."/>
            <person name="Whittaker C."/>
            <person name="Wilkinson J."/>
            <person name="Wu Y."/>
            <person name="Wyman D."/>
            <person name="Yadav S."/>
            <person name="Yang S."/>
            <person name="Yang X."/>
            <person name="Yeager S."/>
            <person name="Yee E."/>
            <person name="Young G."/>
            <person name="Zainoun J."/>
            <person name="Zembeck L."/>
            <person name="Zimmer A."/>
            <person name="Zody M."/>
            <person name="Lander E."/>
        </authorList>
    </citation>
    <scope>NUCLEOTIDE SEQUENCE [LARGE SCALE GENOMIC DNA]</scope>
</reference>
<dbReference type="InterPro" id="IPR055220">
    <property type="entry name" value="SPRTN_ZBD"/>
</dbReference>
<evidence type="ECO:0000256" key="1">
    <source>
        <dbReference type="ARBA" id="ARBA00004123"/>
    </source>
</evidence>
<dbReference type="GO" id="GO:0004222">
    <property type="term" value="F:metalloendopeptidase activity"/>
    <property type="evidence" value="ECO:0007669"/>
    <property type="project" value="InterPro"/>
</dbReference>
<evidence type="ECO:0000313" key="4">
    <source>
        <dbReference type="Ensembl" id="ENSCSAVP00000003264.1"/>
    </source>
</evidence>
<feature type="domain" description="SprT-like" evidence="3">
    <location>
        <begin position="50"/>
        <end position="179"/>
    </location>
</feature>
<dbReference type="PANTHER" id="PTHR21220">
    <property type="entry name" value="DNA-DEPENDENT METALLOPROTEASE SPRTN"/>
    <property type="match status" value="1"/>
</dbReference>
<comment type="subcellular location">
    <subcellularLocation>
        <location evidence="1">Nucleus</location>
    </subcellularLocation>
</comment>
<accession>H2YD66</accession>
<dbReference type="PANTHER" id="PTHR21220:SF0">
    <property type="entry name" value="DNA-DEPENDENT METALLOPROTEASE SPRTN"/>
    <property type="match status" value="1"/>
</dbReference>
<proteinExistence type="predicted"/>